<dbReference type="InParanoid" id="A0A3N4LPK8"/>
<keyword evidence="2" id="KW-1185">Reference proteome</keyword>
<name>A0A3N4LPK8_9PEZI</name>
<dbReference type="Proteomes" id="UP000267821">
    <property type="component" value="Unassembled WGS sequence"/>
</dbReference>
<organism evidence="1 2">
    <name type="scientific">Terfezia boudieri ATCC MYA-4762</name>
    <dbReference type="NCBI Taxonomy" id="1051890"/>
    <lineage>
        <taxon>Eukaryota</taxon>
        <taxon>Fungi</taxon>
        <taxon>Dikarya</taxon>
        <taxon>Ascomycota</taxon>
        <taxon>Pezizomycotina</taxon>
        <taxon>Pezizomycetes</taxon>
        <taxon>Pezizales</taxon>
        <taxon>Pezizaceae</taxon>
        <taxon>Terfezia</taxon>
    </lineage>
</organism>
<protein>
    <submittedName>
        <fullName evidence="1">Uncharacterized protein</fullName>
    </submittedName>
</protein>
<gene>
    <name evidence="1" type="ORF">L211DRAFT_838434</name>
</gene>
<proteinExistence type="predicted"/>
<feature type="non-terminal residue" evidence="1">
    <location>
        <position position="1"/>
    </location>
</feature>
<sequence>VGTSGVMSQFDGLDNPAFLYIRTYPVSSFWLFEQYSKFEVHSKFNRHLYVHPVRPEFGDRDIARSNSPNFPMFRQHC</sequence>
<evidence type="ECO:0000313" key="1">
    <source>
        <dbReference type="EMBL" id="RPB23588.1"/>
    </source>
</evidence>
<dbReference type="AlphaFoldDB" id="A0A3N4LPK8"/>
<feature type="non-terminal residue" evidence="1">
    <location>
        <position position="77"/>
    </location>
</feature>
<reference evidence="1 2" key="1">
    <citation type="journal article" date="2018" name="Nat. Ecol. Evol.">
        <title>Pezizomycetes genomes reveal the molecular basis of ectomycorrhizal truffle lifestyle.</title>
        <authorList>
            <person name="Murat C."/>
            <person name="Payen T."/>
            <person name="Noel B."/>
            <person name="Kuo A."/>
            <person name="Morin E."/>
            <person name="Chen J."/>
            <person name="Kohler A."/>
            <person name="Krizsan K."/>
            <person name="Balestrini R."/>
            <person name="Da Silva C."/>
            <person name="Montanini B."/>
            <person name="Hainaut M."/>
            <person name="Levati E."/>
            <person name="Barry K.W."/>
            <person name="Belfiori B."/>
            <person name="Cichocki N."/>
            <person name="Clum A."/>
            <person name="Dockter R.B."/>
            <person name="Fauchery L."/>
            <person name="Guy J."/>
            <person name="Iotti M."/>
            <person name="Le Tacon F."/>
            <person name="Lindquist E.A."/>
            <person name="Lipzen A."/>
            <person name="Malagnac F."/>
            <person name="Mello A."/>
            <person name="Molinier V."/>
            <person name="Miyauchi S."/>
            <person name="Poulain J."/>
            <person name="Riccioni C."/>
            <person name="Rubini A."/>
            <person name="Sitrit Y."/>
            <person name="Splivallo R."/>
            <person name="Traeger S."/>
            <person name="Wang M."/>
            <person name="Zifcakova L."/>
            <person name="Wipf D."/>
            <person name="Zambonelli A."/>
            <person name="Paolocci F."/>
            <person name="Nowrousian M."/>
            <person name="Ottonello S."/>
            <person name="Baldrian P."/>
            <person name="Spatafora J.W."/>
            <person name="Henrissat B."/>
            <person name="Nagy L.G."/>
            <person name="Aury J.M."/>
            <person name="Wincker P."/>
            <person name="Grigoriev I.V."/>
            <person name="Bonfante P."/>
            <person name="Martin F.M."/>
        </authorList>
    </citation>
    <scope>NUCLEOTIDE SEQUENCE [LARGE SCALE GENOMIC DNA]</scope>
    <source>
        <strain evidence="1 2">ATCC MYA-4762</strain>
    </source>
</reference>
<dbReference type="EMBL" id="ML121545">
    <property type="protein sequence ID" value="RPB23588.1"/>
    <property type="molecule type" value="Genomic_DNA"/>
</dbReference>
<evidence type="ECO:0000313" key="2">
    <source>
        <dbReference type="Proteomes" id="UP000267821"/>
    </source>
</evidence>
<accession>A0A3N4LPK8</accession>